<dbReference type="InterPro" id="IPR027417">
    <property type="entry name" value="P-loop_NTPase"/>
</dbReference>
<gene>
    <name evidence="8" type="ORF">L195_g000681</name>
</gene>
<name>A0A2K3NMK4_TRIPR</name>
<evidence type="ECO:0000256" key="1">
    <source>
        <dbReference type="ARBA" id="ARBA00008531"/>
    </source>
</evidence>
<comment type="caution">
    <text evidence="8">The sequence shown here is derived from an EMBL/GenBank/DDBJ whole genome shotgun (WGS) entry which is preliminary data.</text>
</comment>
<dbReference type="GO" id="GO:0005525">
    <property type="term" value="F:GTP binding"/>
    <property type="evidence" value="ECO:0007669"/>
    <property type="project" value="UniProtKB-KW"/>
</dbReference>
<dbReference type="Proteomes" id="UP000236291">
    <property type="component" value="Unassembled WGS sequence"/>
</dbReference>
<keyword evidence="8" id="KW-0675">Receptor</keyword>
<feature type="domain" description="SRP54-type proteins GTP-binding" evidence="7">
    <location>
        <begin position="135"/>
        <end position="230"/>
    </location>
</feature>
<evidence type="ECO:0000256" key="2">
    <source>
        <dbReference type="ARBA" id="ARBA00022741"/>
    </source>
</evidence>
<evidence type="ECO:0000313" key="9">
    <source>
        <dbReference type="Proteomes" id="UP000236291"/>
    </source>
</evidence>
<evidence type="ECO:0000313" key="8">
    <source>
        <dbReference type="EMBL" id="PNY04265.1"/>
    </source>
</evidence>
<keyword evidence="2" id="KW-0547">Nucleotide-binding</keyword>
<evidence type="ECO:0000256" key="4">
    <source>
        <dbReference type="ARBA" id="ARBA00023136"/>
    </source>
</evidence>
<feature type="region of interest" description="Disordered" evidence="6">
    <location>
        <begin position="1"/>
        <end position="21"/>
    </location>
</feature>
<dbReference type="Gene3D" id="3.40.50.300">
    <property type="entry name" value="P-loop containing nucleotide triphosphate hydrolases"/>
    <property type="match status" value="1"/>
</dbReference>
<sequence>MDLLEPPYSDSVVTVPSQPKPPDPNLHIVVGVIHQTWNPGISVHPRSEESLWEEMMNESPWKQPSRKPMQLKKASLRKRHVGCSYITIIPPAKPPDEELPPTAIVEDSRLKELANLRRNKGQSRELSKPYVVVSIGVGKSTTVNKIDCCFLQPKFKVMVNACDPFQLGVVKQLLTRALRLQTPILAKHYENEDTDVTKEASVDDSNMFLIHTSSHLQNNEPLLRALPKWVYCNLVLVSFVGETLVYKDAVEKHSPASIEFKKWQIVDLGFLLIDEEMVNELPIKANAWNRRTSAAPFGVTAFDILKASNALVFLMGVGVDNTVAYWNLEVIDSSISQQWDPGEKCLISNYYYKGKVFGQFRGLTQEVFNLPVLVFLILRFLLVDDTTIYLLMLMQSVDEVALDTVDISNELVIFFDPAESDGGLHTLQIKENICRLLPKCSTVWRVQVFEDGPSNSQQWDPGGRNMFFSNYCKRRAYGRNNTTLKFSLQCRAVPKSSCGRTIWEEEVNVRSQVSKLRLEDKSLFQGGGIVRTSNESVGPNS</sequence>
<dbReference type="AlphaFoldDB" id="A0A2K3NMK4"/>
<dbReference type="GO" id="GO:0005789">
    <property type="term" value="C:endoplasmic reticulum membrane"/>
    <property type="evidence" value="ECO:0007669"/>
    <property type="project" value="TreeGrafter"/>
</dbReference>
<organism evidence="8 9">
    <name type="scientific">Trifolium pratense</name>
    <name type="common">Red clover</name>
    <dbReference type="NCBI Taxonomy" id="57577"/>
    <lineage>
        <taxon>Eukaryota</taxon>
        <taxon>Viridiplantae</taxon>
        <taxon>Streptophyta</taxon>
        <taxon>Embryophyta</taxon>
        <taxon>Tracheophyta</taxon>
        <taxon>Spermatophyta</taxon>
        <taxon>Magnoliopsida</taxon>
        <taxon>eudicotyledons</taxon>
        <taxon>Gunneridae</taxon>
        <taxon>Pentapetalae</taxon>
        <taxon>rosids</taxon>
        <taxon>fabids</taxon>
        <taxon>Fabales</taxon>
        <taxon>Fabaceae</taxon>
        <taxon>Papilionoideae</taxon>
        <taxon>50 kb inversion clade</taxon>
        <taxon>NPAAA clade</taxon>
        <taxon>Hologalegina</taxon>
        <taxon>IRL clade</taxon>
        <taxon>Trifolieae</taxon>
        <taxon>Trifolium</taxon>
    </lineage>
</organism>
<accession>A0A2K3NMK4</accession>
<comment type="subcellular location">
    <subcellularLocation>
        <location evidence="5">Endomembrane system</location>
        <topology evidence="5">Peripheral membrane protein</topology>
        <orientation evidence="5">Cytoplasmic side</orientation>
    </subcellularLocation>
</comment>
<dbReference type="InterPro" id="IPR000897">
    <property type="entry name" value="SRP54_GTPase_dom"/>
</dbReference>
<dbReference type="GO" id="GO:0003924">
    <property type="term" value="F:GTPase activity"/>
    <property type="evidence" value="ECO:0007669"/>
    <property type="project" value="TreeGrafter"/>
</dbReference>
<evidence type="ECO:0000256" key="6">
    <source>
        <dbReference type="SAM" id="MobiDB-lite"/>
    </source>
</evidence>
<dbReference type="STRING" id="57577.A0A2K3NMK4"/>
<dbReference type="SUPFAM" id="SSF52540">
    <property type="entry name" value="P-loop containing nucleoside triphosphate hydrolases"/>
    <property type="match status" value="1"/>
</dbReference>
<keyword evidence="4" id="KW-0472">Membrane</keyword>
<proteinExistence type="inferred from homology"/>
<reference evidence="8 9" key="2">
    <citation type="journal article" date="2017" name="Front. Plant Sci.">
        <title>Gene Classification and Mining of Molecular Markers Useful in Red Clover (Trifolium pratense) Breeding.</title>
        <authorList>
            <person name="Istvanek J."/>
            <person name="Dluhosova J."/>
            <person name="Dluhos P."/>
            <person name="Patkova L."/>
            <person name="Nedelnik J."/>
            <person name="Repkova J."/>
        </authorList>
    </citation>
    <scope>NUCLEOTIDE SEQUENCE [LARGE SCALE GENOMIC DNA]</scope>
    <source>
        <strain evidence="9">cv. Tatra</strain>
        <tissue evidence="8">Young leaves</tissue>
    </source>
</reference>
<evidence type="ECO:0000256" key="3">
    <source>
        <dbReference type="ARBA" id="ARBA00023134"/>
    </source>
</evidence>
<evidence type="ECO:0000259" key="7">
    <source>
        <dbReference type="Pfam" id="PF00448"/>
    </source>
</evidence>
<dbReference type="PANTHER" id="PTHR43134:SF1">
    <property type="entry name" value="SIGNAL RECOGNITION PARTICLE RECEPTOR SUBUNIT ALPHA"/>
    <property type="match status" value="1"/>
</dbReference>
<dbReference type="ExpressionAtlas" id="A0A2K3NMK4">
    <property type="expression patterns" value="baseline"/>
</dbReference>
<dbReference type="GO" id="GO:0006614">
    <property type="term" value="P:SRP-dependent cotranslational protein targeting to membrane"/>
    <property type="evidence" value="ECO:0007669"/>
    <property type="project" value="InterPro"/>
</dbReference>
<dbReference type="GO" id="GO:0005047">
    <property type="term" value="F:signal recognition particle binding"/>
    <property type="evidence" value="ECO:0007669"/>
    <property type="project" value="TreeGrafter"/>
</dbReference>
<evidence type="ECO:0000256" key="5">
    <source>
        <dbReference type="ARBA" id="ARBA00029433"/>
    </source>
</evidence>
<dbReference type="PANTHER" id="PTHR43134">
    <property type="entry name" value="SIGNAL RECOGNITION PARTICLE RECEPTOR SUBUNIT ALPHA"/>
    <property type="match status" value="1"/>
</dbReference>
<reference evidence="8 9" key="1">
    <citation type="journal article" date="2014" name="Am. J. Bot.">
        <title>Genome assembly and annotation for red clover (Trifolium pratense; Fabaceae).</title>
        <authorList>
            <person name="Istvanek J."/>
            <person name="Jaros M."/>
            <person name="Krenek A."/>
            <person name="Repkova J."/>
        </authorList>
    </citation>
    <scope>NUCLEOTIDE SEQUENCE [LARGE SCALE GENOMIC DNA]</scope>
    <source>
        <strain evidence="9">cv. Tatra</strain>
        <tissue evidence="8">Young leaves</tissue>
    </source>
</reference>
<dbReference type="EMBL" id="ASHM01000251">
    <property type="protein sequence ID" value="PNY04265.1"/>
    <property type="molecule type" value="Genomic_DNA"/>
</dbReference>
<protein>
    <submittedName>
        <fullName evidence="8">Signal recognition particle receptor subunit alpha-like protein</fullName>
    </submittedName>
</protein>
<dbReference type="Pfam" id="PF00448">
    <property type="entry name" value="SRP54"/>
    <property type="match status" value="1"/>
</dbReference>
<comment type="similarity">
    <text evidence="1">Belongs to the GTP-binding SRP family.</text>
</comment>
<keyword evidence="3" id="KW-0342">GTP-binding</keyword>